<proteinExistence type="predicted"/>
<keyword evidence="5" id="KW-1185">Reference proteome</keyword>
<dbReference type="AlphaFoldDB" id="A0A7X8SJD9"/>
<evidence type="ECO:0000313" key="5">
    <source>
        <dbReference type="Proteomes" id="UP000585050"/>
    </source>
</evidence>
<dbReference type="Gene3D" id="3.60.40.10">
    <property type="entry name" value="PPM-type phosphatase domain"/>
    <property type="match status" value="1"/>
</dbReference>
<evidence type="ECO:0000313" key="4">
    <source>
        <dbReference type="EMBL" id="NLR91227.1"/>
    </source>
</evidence>
<evidence type="ECO:0000256" key="2">
    <source>
        <dbReference type="SAM" id="Phobius"/>
    </source>
</evidence>
<dbReference type="RefSeq" id="WP_168881923.1">
    <property type="nucleotide sequence ID" value="NZ_JABAIL010000002.1"/>
</dbReference>
<keyword evidence="2" id="KW-0472">Membrane</keyword>
<dbReference type="InterPro" id="IPR001932">
    <property type="entry name" value="PPM-type_phosphatase-like_dom"/>
</dbReference>
<feature type="transmembrane region" description="Helical" evidence="2">
    <location>
        <begin position="92"/>
        <end position="115"/>
    </location>
</feature>
<protein>
    <submittedName>
        <fullName evidence="4">SpoIIE family protein phosphatase</fullName>
    </submittedName>
</protein>
<feature type="transmembrane region" description="Helical" evidence="2">
    <location>
        <begin position="48"/>
        <end position="80"/>
    </location>
</feature>
<name>A0A7X8SJD9_9BACT</name>
<keyword evidence="1" id="KW-0378">Hydrolase</keyword>
<evidence type="ECO:0000259" key="3">
    <source>
        <dbReference type="Pfam" id="PF07228"/>
    </source>
</evidence>
<evidence type="ECO:0000256" key="1">
    <source>
        <dbReference type="ARBA" id="ARBA00022801"/>
    </source>
</evidence>
<dbReference type="GO" id="GO:0016791">
    <property type="term" value="F:phosphatase activity"/>
    <property type="evidence" value="ECO:0007669"/>
    <property type="project" value="TreeGrafter"/>
</dbReference>
<dbReference type="EMBL" id="JABAIL010000002">
    <property type="protein sequence ID" value="NLR91227.1"/>
    <property type="molecule type" value="Genomic_DNA"/>
</dbReference>
<dbReference type="Proteomes" id="UP000585050">
    <property type="component" value="Unassembled WGS sequence"/>
</dbReference>
<comment type="caution">
    <text evidence="4">The sequence shown here is derived from an EMBL/GenBank/DDBJ whole genome shotgun (WGS) entry which is preliminary data.</text>
</comment>
<dbReference type="InterPro" id="IPR052016">
    <property type="entry name" value="Bact_Sigma-Reg"/>
</dbReference>
<feature type="transmembrane region" description="Helical" evidence="2">
    <location>
        <begin position="20"/>
        <end position="41"/>
    </location>
</feature>
<keyword evidence="2" id="KW-1133">Transmembrane helix</keyword>
<organism evidence="4 5">
    <name type="scientific">Flammeovirga agarivorans</name>
    <dbReference type="NCBI Taxonomy" id="2726742"/>
    <lineage>
        <taxon>Bacteria</taxon>
        <taxon>Pseudomonadati</taxon>
        <taxon>Bacteroidota</taxon>
        <taxon>Cytophagia</taxon>
        <taxon>Cytophagales</taxon>
        <taxon>Flammeovirgaceae</taxon>
        <taxon>Flammeovirga</taxon>
    </lineage>
</organism>
<accession>A0A7X8SJD9</accession>
<sequence length="424" mass="48901">MILLSWIPKFRNSTHRYWQYFYSITITSIIYSLYAITFLAYNHPLFEAGLYIITAMEMVFFTYSVLPSAVITSIILGGLFTFSTLLEVNFHILSTFSLLPNFIAIHIAMIFIFIIKNKNHYQGFVNYCLLENERNRNQKLYDITLNQNKTLVTQNFKIEQQKNLLSSQFHEIEDSLKYASNIQSALLPSFQSLTLSRIKDAFLYNRPKHLVSGDFHWHGTTQEHQVIATGDCTGHGVPGALMSMLGISLLDRIVNTEKVDNPKVIIERLHREINHLLKNTEHNNDGMALSIICVPLDTTKNTLTFAGAKSPLLIIKNEKVEFFRGSRYYIGGDIDLHEKCHNNTVNIEKDMLVYMYSDGFEDQFGGEKNKKYKAAQFRTLLQGISHKTCNEQKIMLEQEFKQWKDTPSKASFQVDDVLVMGLRF</sequence>
<keyword evidence="2" id="KW-0812">Transmembrane</keyword>
<dbReference type="PANTHER" id="PTHR43156:SF9">
    <property type="entry name" value="HAMP DOMAIN-CONTAINING PROTEIN"/>
    <property type="match status" value="1"/>
</dbReference>
<dbReference type="Pfam" id="PF07228">
    <property type="entry name" value="SpoIIE"/>
    <property type="match status" value="1"/>
</dbReference>
<reference evidence="4 5" key="1">
    <citation type="submission" date="2020-04" db="EMBL/GenBank/DDBJ databases">
        <title>Flammeovirga sp. SR4, a novel species isolated from seawater.</title>
        <authorList>
            <person name="Wang X."/>
        </authorList>
    </citation>
    <scope>NUCLEOTIDE SEQUENCE [LARGE SCALE GENOMIC DNA]</scope>
    <source>
        <strain evidence="4 5">SR4</strain>
    </source>
</reference>
<gene>
    <name evidence="4" type="ORF">HGP29_08410</name>
</gene>
<feature type="domain" description="PPM-type phosphatase" evidence="3">
    <location>
        <begin position="224"/>
        <end position="423"/>
    </location>
</feature>
<dbReference type="PANTHER" id="PTHR43156">
    <property type="entry name" value="STAGE II SPORULATION PROTEIN E-RELATED"/>
    <property type="match status" value="1"/>
</dbReference>
<dbReference type="InterPro" id="IPR036457">
    <property type="entry name" value="PPM-type-like_dom_sf"/>
</dbReference>